<keyword evidence="2" id="KW-0808">Transferase</keyword>
<keyword evidence="3" id="KW-1185">Reference proteome</keyword>
<dbReference type="InterPro" id="IPR029993">
    <property type="entry name" value="GAUT"/>
</dbReference>
<proteinExistence type="inferred from homology"/>
<organism evidence="2 3">
    <name type="scientific">Trifolium medium</name>
    <dbReference type="NCBI Taxonomy" id="97028"/>
    <lineage>
        <taxon>Eukaryota</taxon>
        <taxon>Viridiplantae</taxon>
        <taxon>Streptophyta</taxon>
        <taxon>Embryophyta</taxon>
        <taxon>Tracheophyta</taxon>
        <taxon>Spermatophyta</taxon>
        <taxon>Magnoliopsida</taxon>
        <taxon>eudicotyledons</taxon>
        <taxon>Gunneridae</taxon>
        <taxon>Pentapetalae</taxon>
        <taxon>rosids</taxon>
        <taxon>fabids</taxon>
        <taxon>Fabales</taxon>
        <taxon>Fabaceae</taxon>
        <taxon>Papilionoideae</taxon>
        <taxon>50 kb inversion clade</taxon>
        <taxon>NPAAA clade</taxon>
        <taxon>Hologalegina</taxon>
        <taxon>IRL clade</taxon>
        <taxon>Trifolieae</taxon>
        <taxon>Trifolium</taxon>
    </lineage>
</organism>
<dbReference type="PANTHER" id="PTHR32116:SF31">
    <property type="entry name" value="GALACTURONOSYLTRANSFERASE 8"/>
    <property type="match status" value="1"/>
</dbReference>
<feature type="non-terminal residue" evidence="2">
    <location>
        <position position="1"/>
    </location>
</feature>
<dbReference type="PANTHER" id="PTHR32116">
    <property type="entry name" value="GALACTURONOSYLTRANSFERASE 4-RELATED"/>
    <property type="match status" value="1"/>
</dbReference>
<dbReference type="EMBL" id="LXQA010042929">
    <property type="protein sequence ID" value="MCI00347.1"/>
    <property type="molecule type" value="Genomic_DNA"/>
</dbReference>
<name>A0A392NKC7_9FABA</name>
<evidence type="ECO:0000313" key="2">
    <source>
        <dbReference type="EMBL" id="MCI00347.1"/>
    </source>
</evidence>
<dbReference type="AlphaFoldDB" id="A0A392NKC7"/>
<comment type="similarity">
    <text evidence="1">Belongs to the glycosyltransferase 8 family.</text>
</comment>
<evidence type="ECO:0000313" key="3">
    <source>
        <dbReference type="Proteomes" id="UP000265520"/>
    </source>
</evidence>
<accession>A0A392NKC7</accession>
<feature type="non-terminal residue" evidence="2">
    <location>
        <position position="289"/>
    </location>
</feature>
<protein>
    <submittedName>
        <fullName evidence="2">Galacturonosyltransferase 8-like</fullName>
    </submittedName>
</protein>
<comment type="caution">
    <text evidence="2">The sequence shown here is derived from an EMBL/GenBank/DDBJ whole genome shotgun (WGS) entry which is preliminary data.</text>
</comment>
<dbReference type="InterPro" id="IPR029044">
    <property type="entry name" value="Nucleotide-diphossugar_trans"/>
</dbReference>
<dbReference type="GO" id="GO:0047262">
    <property type="term" value="F:polygalacturonate 4-alpha-galacturonosyltransferase activity"/>
    <property type="evidence" value="ECO:0007669"/>
    <property type="project" value="InterPro"/>
</dbReference>
<evidence type="ECO:0000256" key="1">
    <source>
        <dbReference type="ARBA" id="ARBA00006351"/>
    </source>
</evidence>
<dbReference type="GO" id="GO:0045489">
    <property type="term" value="P:pectin biosynthetic process"/>
    <property type="evidence" value="ECO:0007669"/>
    <property type="project" value="UniProtKB-UniPathway"/>
</dbReference>
<dbReference type="Proteomes" id="UP000265520">
    <property type="component" value="Unassembled WGS sequence"/>
</dbReference>
<sequence length="289" mass="32863">DSDGGGGAHGFESIRRSVLALKTDPLKPRLDQIRKQADDHKSLALMYASYARKLKLESSKLVRIFAELSRNFSDLMGKPQYRTLFSNDAVPVDESIVRQLEKEVKERIKTTRQVIGEAKESFDNQLKIQKLKDTIFAVNEQLTKAKKQGAFSSLIAAKSIPKSLHCLSMRLMEERIAHPEKYIDEGKPTPPEVEDPNLYHYALFSDNVVAASVVVNSATKNAKEPWKHVFHVVTDKMNLGAMQVMFKLKDYNGAHIEVKAVEDYKFLNSSYVPVLRQLESANLQRFYFE</sequence>
<reference evidence="2 3" key="1">
    <citation type="journal article" date="2018" name="Front. Plant Sci.">
        <title>Red Clover (Trifolium pratense) and Zigzag Clover (T. medium) - A Picture of Genomic Similarities and Differences.</title>
        <authorList>
            <person name="Dluhosova J."/>
            <person name="Istvanek J."/>
            <person name="Nedelnik J."/>
            <person name="Repkova J."/>
        </authorList>
    </citation>
    <scope>NUCLEOTIDE SEQUENCE [LARGE SCALE GENOMIC DNA]</scope>
    <source>
        <strain evidence="3">cv. 10/8</strain>
        <tissue evidence="2">Leaf</tissue>
    </source>
</reference>
<dbReference type="SUPFAM" id="SSF53448">
    <property type="entry name" value="Nucleotide-diphospho-sugar transferases"/>
    <property type="match status" value="1"/>
</dbReference>
<dbReference type="UniPathway" id="UPA00845"/>